<dbReference type="Pfam" id="PF03466">
    <property type="entry name" value="LysR_substrate"/>
    <property type="match status" value="1"/>
</dbReference>
<dbReference type="SUPFAM" id="SSF46785">
    <property type="entry name" value="Winged helix' DNA-binding domain"/>
    <property type="match status" value="1"/>
</dbReference>
<keyword evidence="4" id="KW-0804">Transcription</keyword>
<evidence type="ECO:0000256" key="1">
    <source>
        <dbReference type="ARBA" id="ARBA00009437"/>
    </source>
</evidence>
<dbReference type="Gene3D" id="3.40.190.10">
    <property type="entry name" value="Periplasmic binding protein-like II"/>
    <property type="match status" value="2"/>
</dbReference>
<sequence>MKPPAPLNYIRSFESAARHLSFTAAAQELGYTQAAISSHVRALEQYIGRQLFIRYPRSLKLTDMGEAFLPTLRQALAEIDNATEAIVAKGRNRTVVVTCPVSLAENWLAAVMAPFHGVHPAIEVVLQGTVWEDTDEQLSDLTIAIRRFDDQPSSGTLLWDDELVLVCSPRLLEGNVPLRTGADVMRQPWIQVLGRQECWQIMAEALHLGAAERPRSLAANSTNVALELASRGAGIVATQWSLAQVYIERGLLVEPLPVRRPSPWAYYLVENPLSKGNYCRAVREWIVAHAAANKTNPPRATAKP</sequence>
<name>A0A839Z7D9_9HYPH</name>
<keyword evidence="7" id="KW-1185">Reference proteome</keyword>
<reference evidence="6 7" key="1">
    <citation type="submission" date="2020-08" db="EMBL/GenBank/DDBJ databases">
        <title>Genomic Encyclopedia of Type Strains, Phase IV (KMG-IV): sequencing the most valuable type-strain genomes for metagenomic binning, comparative biology and taxonomic classification.</title>
        <authorList>
            <person name="Goeker M."/>
        </authorList>
    </citation>
    <scope>NUCLEOTIDE SEQUENCE [LARGE SCALE GENOMIC DNA]</scope>
    <source>
        <strain evidence="6 7">DSM 5895</strain>
    </source>
</reference>
<dbReference type="PANTHER" id="PTHR30537:SF26">
    <property type="entry name" value="GLYCINE CLEAVAGE SYSTEM TRANSCRIPTIONAL ACTIVATOR"/>
    <property type="match status" value="1"/>
</dbReference>
<dbReference type="GO" id="GO:0003700">
    <property type="term" value="F:DNA-binding transcription factor activity"/>
    <property type="evidence" value="ECO:0007669"/>
    <property type="project" value="InterPro"/>
</dbReference>
<evidence type="ECO:0000256" key="2">
    <source>
        <dbReference type="ARBA" id="ARBA00023015"/>
    </source>
</evidence>
<dbReference type="PANTHER" id="PTHR30537">
    <property type="entry name" value="HTH-TYPE TRANSCRIPTIONAL REGULATOR"/>
    <property type="match status" value="1"/>
</dbReference>
<evidence type="ECO:0000259" key="5">
    <source>
        <dbReference type="PROSITE" id="PS50931"/>
    </source>
</evidence>
<dbReference type="PRINTS" id="PR00039">
    <property type="entry name" value="HTHLYSR"/>
</dbReference>
<dbReference type="PROSITE" id="PS50931">
    <property type="entry name" value="HTH_LYSR"/>
    <property type="match status" value="1"/>
</dbReference>
<evidence type="ECO:0000256" key="4">
    <source>
        <dbReference type="ARBA" id="ARBA00023163"/>
    </source>
</evidence>
<dbReference type="Pfam" id="PF00126">
    <property type="entry name" value="HTH_1"/>
    <property type="match status" value="1"/>
</dbReference>
<evidence type="ECO:0000256" key="3">
    <source>
        <dbReference type="ARBA" id="ARBA00023125"/>
    </source>
</evidence>
<dbReference type="SUPFAM" id="SSF53850">
    <property type="entry name" value="Periplasmic binding protein-like II"/>
    <property type="match status" value="1"/>
</dbReference>
<dbReference type="GO" id="GO:0006351">
    <property type="term" value="P:DNA-templated transcription"/>
    <property type="evidence" value="ECO:0007669"/>
    <property type="project" value="TreeGrafter"/>
</dbReference>
<organism evidence="6 7">
    <name type="scientific">Ancylobacter tetraedralis</name>
    <dbReference type="NCBI Taxonomy" id="217068"/>
    <lineage>
        <taxon>Bacteria</taxon>
        <taxon>Pseudomonadati</taxon>
        <taxon>Pseudomonadota</taxon>
        <taxon>Alphaproteobacteria</taxon>
        <taxon>Hyphomicrobiales</taxon>
        <taxon>Xanthobacteraceae</taxon>
        <taxon>Ancylobacter</taxon>
    </lineage>
</organism>
<dbReference type="Proteomes" id="UP000533469">
    <property type="component" value="Unassembled WGS sequence"/>
</dbReference>
<protein>
    <submittedName>
        <fullName evidence="6">DNA-binding transcriptional LysR family regulator</fullName>
    </submittedName>
</protein>
<keyword evidence="2" id="KW-0805">Transcription regulation</keyword>
<dbReference type="InterPro" id="IPR036388">
    <property type="entry name" value="WH-like_DNA-bd_sf"/>
</dbReference>
<dbReference type="InterPro" id="IPR005119">
    <property type="entry name" value="LysR_subst-bd"/>
</dbReference>
<dbReference type="RefSeq" id="WP_183188468.1">
    <property type="nucleotide sequence ID" value="NZ_JACICD010000001.1"/>
</dbReference>
<keyword evidence="3 6" id="KW-0238">DNA-binding</keyword>
<dbReference type="InterPro" id="IPR036390">
    <property type="entry name" value="WH_DNA-bd_sf"/>
</dbReference>
<dbReference type="InterPro" id="IPR000847">
    <property type="entry name" value="LysR_HTH_N"/>
</dbReference>
<comment type="caution">
    <text evidence="6">The sequence shown here is derived from an EMBL/GenBank/DDBJ whole genome shotgun (WGS) entry which is preliminary data.</text>
</comment>
<dbReference type="GO" id="GO:0043565">
    <property type="term" value="F:sequence-specific DNA binding"/>
    <property type="evidence" value="ECO:0007669"/>
    <property type="project" value="TreeGrafter"/>
</dbReference>
<dbReference type="Gene3D" id="1.10.10.10">
    <property type="entry name" value="Winged helix-like DNA-binding domain superfamily/Winged helix DNA-binding domain"/>
    <property type="match status" value="1"/>
</dbReference>
<accession>A0A839Z7D9</accession>
<comment type="similarity">
    <text evidence="1">Belongs to the LysR transcriptional regulatory family.</text>
</comment>
<dbReference type="FunFam" id="1.10.10.10:FF:000001">
    <property type="entry name" value="LysR family transcriptional regulator"/>
    <property type="match status" value="1"/>
</dbReference>
<evidence type="ECO:0000313" key="7">
    <source>
        <dbReference type="Proteomes" id="UP000533469"/>
    </source>
</evidence>
<feature type="domain" description="HTH lysR-type" evidence="5">
    <location>
        <begin position="1"/>
        <end position="62"/>
    </location>
</feature>
<gene>
    <name evidence="6" type="ORF">FHS55_000952</name>
</gene>
<dbReference type="AlphaFoldDB" id="A0A839Z7D9"/>
<dbReference type="InterPro" id="IPR058163">
    <property type="entry name" value="LysR-type_TF_proteobact-type"/>
</dbReference>
<evidence type="ECO:0000313" key="6">
    <source>
        <dbReference type="EMBL" id="MBB3770366.1"/>
    </source>
</evidence>
<proteinExistence type="inferred from homology"/>
<dbReference type="EMBL" id="JACICD010000001">
    <property type="protein sequence ID" value="MBB3770366.1"/>
    <property type="molecule type" value="Genomic_DNA"/>
</dbReference>